<evidence type="ECO:0000259" key="4">
    <source>
        <dbReference type="PROSITE" id="PS50995"/>
    </source>
</evidence>
<evidence type="ECO:0000256" key="3">
    <source>
        <dbReference type="ARBA" id="ARBA00023163"/>
    </source>
</evidence>
<organism evidence="5 6">
    <name type="scientific">Paenirhodobacter populi</name>
    <dbReference type="NCBI Taxonomy" id="2306993"/>
    <lineage>
        <taxon>Bacteria</taxon>
        <taxon>Pseudomonadati</taxon>
        <taxon>Pseudomonadota</taxon>
        <taxon>Alphaproteobacteria</taxon>
        <taxon>Rhodobacterales</taxon>
        <taxon>Rhodobacter group</taxon>
        <taxon>Paenirhodobacter</taxon>
    </lineage>
</organism>
<dbReference type="PROSITE" id="PS50995">
    <property type="entry name" value="HTH_MARR_2"/>
    <property type="match status" value="1"/>
</dbReference>
<dbReference type="PANTHER" id="PTHR42756">
    <property type="entry name" value="TRANSCRIPTIONAL REGULATOR, MARR"/>
    <property type="match status" value="1"/>
</dbReference>
<dbReference type="InterPro" id="IPR036390">
    <property type="entry name" value="WH_DNA-bd_sf"/>
</dbReference>
<evidence type="ECO:0000256" key="2">
    <source>
        <dbReference type="ARBA" id="ARBA00023125"/>
    </source>
</evidence>
<sequence>MDSADNLSQCLVLNTVSAARILLRRYDQRLKAHGVTVQQFALLSAIRFHPSEPVAAFAQKVALDRTSLTRSLDLLEKKGLVRRVAGGGNARLCALTEAGDRLLETLRGEWLAAQNELISRVTEAEADTYLKVAKALSEE</sequence>
<protein>
    <submittedName>
        <fullName evidence="5">MarR family transcriptional regulator</fullName>
    </submittedName>
</protein>
<dbReference type="InterPro" id="IPR036388">
    <property type="entry name" value="WH-like_DNA-bd_sf"/>
</dbReference>
<accession>A0A443KGJ7</accession>
<dbReference type="SUPFAM" id="SSF46785">
    <property type="entry name" value="Winged helix' DNA-binding domain"/>
    <property type="match status" value="1"/>
</dbReference>
<dbReference type="PRINTS" id="PR00598">
    <property type="entry name" value="HTHMARR"/>
</dbReference>
<reference evidence="5 6" key="1">
    <citation type="submission" date="2019-01" db="EMBL/GenBank/DDBJ databases">
        <title>Sinorhodobacter populi sp. nov. isolated from the symptomatic bark tissue of Populus euramericana canker.</title>
        <authorList>
            <person name="Xu G."/>
        </authorList>
    </citation>
    <scope>NUCLEOTIDE SEQUENCE [LARGE SCALE GENOMIC DNA]</scope>
    <source>
        <strain evidence="5 6">D19-10-3-21</strain>
    </source>
</reference>
<dbReference type="PANTHER" id="PTHR42756:SF1">
    <property type="entry name" value="TRANSCRIPTIONAL REPRESSOR OF EMRAB OPERON"/>
    <property type="match status" value="1"/>
</dbReference>
<dbReference type="Proteomes" id="UP000285295">
    <property type="component" value="Unassembled WGS sequence"/>
</dbReference>
<dbReference type="AlphaFoldDB" id="A0A443KGJ7"/>
<keyword evidence="2" id="KW-0238">DNA-binding</keyword>
<keyword evidence="1" id="KW-0805">Transcription regulation</keyword>
<proteinExistence type="predicted"/>
<evidence type="ECO:0000256" key="1">
    <source>
        <dbReference type="ARBA" id="ARBA00023015"/>
    </source>
</evidence>
<dbReference type="EMBL" id="SAUX01000002">
    <property type="protein sequence ID" value="RWR31891.1"/>
    <property type="molecule type" value="Genomic_DNA"/>
</dbReference>
<dbReference type="Pfam" id="PF12802">
    <property type="entry name" value="MarR_2"/>
    <property type="match status" value="1"/>
</dbReference>
<dbReference type="SMART" id="SM00347">
    <property type="entry name" value="HTH_MARR"/>
    <property type="match status" value="1"/>
</dbReference>
<dbReference type="Gene3D" id="1.10.10.10">
    <property type="entry name" value="Winged helix-like DNA-binding domain superfamily/Winged helix DNA-binding domain"/>
    <property type="match status" value="1"/>
</dbReference>
<dbReference type="InterPro" id="IPR000835">
    <property type="entry name" value="HTH_MarR-typ"/>
</dbReference>
<dbReference type="GO" id="GO:0003677">
    <property type="term" value="F:DNA binding"/>
    <property type="evidence" value="ECO:0007669"/>
    <property type="project" value="UniProtKB-KW"/>
</dbReference>
<evidence type="ECO:0000313" key="6">
    <source>
        <dbReference type="Proteomes" id="UP000285295"/>
    </source>
</evidence>
<reference evidence="5 6" key="2">
    <citation type="submission" date="2019-01" db="EMBL/GenBank/DDBJ databases">
        <authorList>
            <person name="Li Y."/>
        </authorList>
    </citation>
    <scope>NUCLEOTIDE SEQUENCE [LARGE SCALE GENOMIC DNA]</scope>
    <source>
        <strain evidence="5 6">D19-10-3-21</strain>
    </source>
</reference>
<gene>
    <name evidence="5" type="ORF">D2T31_02680</name>
</gene>
<keyword evidence="3" id="KW-0804">Transcription</keyword>
<comment type="caution">
    <text evidence="5">The sequence shown here is derived from an EMBL/GenBank/DDBJ whole genome shotgun (WGS) entry which is preliminary data.</text>
</comment>
<evidence type="ECO:0000313" key="5">
    <source>
        <dbReference type="EMBL" id="RWR31891.1"/>
    </source>
</evidence>
<dbReference type="OrthoDB" id="2287011at2"/>
<dbReference type="GO" id="GO:0003700">
    <property type="term" value="F:DNA-binding transcription factor activity"/>
    <property type="evidence" value="ECO:0007669"/>
    <property type="project" value="InterPro"/>
</dbReference>
<feature type="domain" description="HTH marR-type" evidence="4">
    <location>
        <begin position="1"/>
        <end position="138"/>
    </location>
</feature>
<name>A0A443KGJ7_9RHOB</name>